<dbReference type="InterPro" id="IPR006047">
    <property type="entry name" value="GH13_cat_dom"/>
</dbReference>
<feature type="signal peptide" evidence="6">
    <location>
        <begin position="1"/>
        <end position="18"/>
    </location>
</feature>
<dbReference type="InterPro" id="IPR045857">
    <property type="entry name" value="O16G_dom_2"/>
</dbReference>
<keyword evidence="4" id="KW-0325">Glycoprotein</keyword>
<dbReference type="GO" id="GO:0004558">
    <property type="term" value="F:alpha-1,4-glucosidase activity"/>
    <property type="evidence" value="ECO:0007669"/>
    <property type="project" value="UniProtKB-EC"/>
</dbReference>
<keyword evidence="5" id="KW-0326">Glycosidase</keyword>
<comment type="caution">
    <text evidence="8">The sequence shown here is derived from an EMBL/GenBank/DDBJ whole genome shotgun (WGS) entry which is preliminary data.</text>
</comment>
<evidence type="ECO:0000313" key="9">
    <source>
        <dbReference type="Proteomes" id="UP001162162"/>
    </source>
</evidence>
<evidence type="ECO:0000256" key="2">
    <source>
        <dbReference type="ARBA" id="ARBA00008061"/>
    </source>
</evidence>
<dbReference type="Proteomes" id="UP001162162">
    <property type="component" value="Unassembled WGS sequence"/>
</dbReference>
<sequence length="614" mass="70159">MVLPILLTVFATVVTVNCDVISIKENWNDIVISSVASEDQDWWKTATIYQIYPRSFRDSDNDGVGDLKGIIEKLDYIKDLGVSAIWLSPIFKSPQMDQGYDISDFRDIDPDYGTLDDFIELIQAAHNRSIRVIIDFVPNHTSDQHEWFLLSANKTEGYEDYYVWADGREENGKRVPPNNWISAFKYSAWTWNEQRQQFYLHQYLAQQPDLNYRSQEVVKEMKDILTFWLDTHNVDGARIDAVPHLVEAANLTDEPLSNIDGYSDIDYEYLNHIYTKNQPETYDVVYDWRAHIDNITKSKNASTRIFMTESAADIDDVIKYYGNTNGSILGAYFSFNFFFIGLNENSTAEDLADAINTWHDKLPSIYTYNWLLGNHDNHRIASKVGVEKVDGLNMLVAFLPGVQITYNGEEIGMENGNVTCEDGQDGSATKDNCTHYESSSRDYERTPFQWDDTINAGFNAGNKTWLPVSDKYKECNVAAQLAQDNSHLNIYMRLQELRSSLKAQDAILVDHPRDNKYLLHVRRYITASSNTSDVYDYIFNIGSEVAENIDISPDGNVTTFKVVLSSGDSQFKVGSVIIGNFTLSPYESLILRTDQSNKWRASSITLASQYLRKC</sequence>
<evidence type="ECO:0000256" key="4">
    <source>
        <dbReference type="ARBA" id="ARBA00023180"/>
    </source>
</evidence>
<evidence type="ECO:0000313" key="8">
    <source>
        <dbReference type="EMBL" id="KAJ8945776.1"/>
    </source>
</evidence>
<keyword evidence="5" id="KW-0378">Hydrolase</keyword>
<dbReference type="InterPro" id="IPR017853">
    <property type="entry name" value="GH"/>
</dbReference>
<gene>
    <name evidence="8" type="ORF">NQ318_013132</name>
</gene>
<keyword evidence="6" id="KW-0732">Signal</keyword>
<dbReference type="FunFam" id="3.90.400.10:FF:000001">
    <property type="entry name" value="Maltase A3, isoform A"/>
    <property type="match status" value="1"/>
</dbReference>
<dbReference type="PANTHER" id="PTHR10357:SF179">
    <property type="entry name" value="NEUTRAL AND BASIC AMINO ACID TRANSPORT PROTEIN RBAT"/>
    <property type="match status" value="1"/>
</dbReference>
<evidence type="ECO:0000256" key="6">
    <source>
        <dbReference type="SAM" id="SignalP"/>
    </source>
</evidence>
<accession>A0AAV8Y3E5</accession>
<protein>
    <recommendedName>
        <fullName evidence="3">alpha-glucosidase</fullName>
        <ecNumber evidence="3">3.2.1.20</ecNumber>
    </recommendedName>
</protein>
<comment type="catalytic activity">
    <reaction evidence="1">
        <text>Hydrolysis of terminal, non-reducing (1-&gt;4)-linked alpha-D-glucose residues with release of alpha-D-glucose.</text>
        <dbReference type="EC" id="3.2.1.20"/>
    </reaction>
</comment>
<evidence type="ECO:0000256" key="5">
    <source>
        <dbReference type="ARBA" id="ARBA00023295"/>
    </source>
</evidence>
<keyword evidence="9" id="KW-1185">Reference proteome</keyword>
<evidence type="ECO:0000256" key="1">
    <source>
        <dbReference type="ARBA" id="ARBA00001657"/>
    </source>
</evidence>
<evidence type="ECO:0000256" key="3">
    <source>
        <dbReference type="ARBA" id="ARBA00012741"/>
    </source>
</evidence>
<feature type="chain" id="PRO_5043597302" description="alpha-glucosidase" evidence="6">
    <location>
        <begin position="19"/>
        <end position="614"/>
    </location>
</feature>
<dbReference type="EC" id="3.2.1.20" evidence="3"/>
<feature type="domain" description="Glycosyl hydrolase family 13 catalytic" evidence="7">
    <location>
        <begin position="50"/>
        <end position="445"/>
    </location>
</feature>
<comment type="similarity">
    <text evidence="2">Belongs to the glycosyl hydrolase 13 family.</text>
</comment>
<name>A0AAV8Y3E5_9CUCU</name>
<dbReference type="Pfam" id="PF00128">
    <property type="entry name" value="Alpha-amylase"/>
    <property type="match status" value="1"/>
</dbReference>
<dbReference type="CDD" id="cd11328">
    <property type="entry name" value="AmyAc_maltase"/>
    <property type="match status" value="1"/>
</dbReference>
<evidence type="ECO:0000259" key="7">
    <source>
        <dbReference type="SMART" id="SM00642"/>
    </source>
</evidence>
<dbReference type="SUPFAM" id="SSF51445">
    <property type="entry name" value="(Trans)glycosidases"/>
    <property type="match status" value="1"/>
</dbReference>
<dbReference type="SMART" id="SM00642">
    <property type="entry name" value="Aamy"/>
    <property type="match status" value="1"/>
</dbReference>
<dbReference type="AlphaFoldDB" id="A0AAV8Y3E5"/>
<dbReference type="GO" id="GO:0005975">
    <property type="term" value="P:carbohydrate metabolic process"/>
    <property type="evidence" value="ECO:0007669"/>
    <property type="project" value="InterPro"/>
</dbReference>
<dbReference type="PANTHER" id="PTHR10357">
    <property type="entry name" value="ALPHA-AMYLASE FAMILY MEMBER"/>
    <property type="match status" value="1"/>
</dbReference>
<reference evidence="8" key="1">
    <citation type="journal article" date="2023" name="Insect Mol. Biol.">
        <title>Genome sequencing provides insights into the evolution of gene families encoding plant cell wall-degrading enzymes in longhorned beetles.</title>
        <authorList>
            <person name="Shin N.R."/>
            <person name="Okamura Y."/>
            <person name="Kirsch R."/>
            <person name="Pauchet Y."/>
        </authorList>
    </citation>
    <scope>NUCLEOTIDE SEQUENCE</scope>
    <source>
        <strain evidence="8">AMC_N1</strain>
    </source>
</reference>
<organism evidence="8 9">
    <name type="scientific">Aromia moschata</name>
    <dbReference type="NCBI Taxonomy" id="1265417"/>
    <lineage>
        <taxon>Eukaryota</taxon>
        <taxon>Metazoa</taxon>
        <taxon>Ecdysozoa</taxon>
        <taxon>Arthropoda</taxon>
        <taxon>Hexapoda</taxon>
        <taxon>Insecta</taxon>
        <taxon>Pterygota</taxon>
        <taxon>Neoptera</taxon>
        <taxon>Endopterygota</taxon>
        <taxon>Coleoptera</taxon>
        <taxon>Polyphaga</taxon>
        <taxon>Cucujiformia</taxon>
        <taxon>Chrysomeloidea</taxon>
        <taxon>Cerambycidae</taxon>
        <taxon>Cerambycinae</taxon>
        <taxon>Callichromatini</taxon>
        <taxon>Aromia</taxon>
    </lineage>
</organism>
<dbReference type="Gene3D" id="3.20.20.80">
    <property type="entry name" value="Glycosidases"/>
    <property type="match status" value="1"/>
</dbReference>
<dbReference type="Gene3D" id="3.90.400.10">
    <property type="entry name" value="Oligo-1,6-glucosidase, Domain 2"/>
    <property type="match status" value="1"/>
</dbReference>
<dbReference type="EMBL" id="JAPWTK010000208">
    <property type="protein sequence ID" value="KAJ8945776.1"/>
    <property type="molecule type" value="Genomic_DNA"/>
</dbReference>
<proteinExistence type="inferred from homology"/>